<evidence type="ECO:0000256" key="4">
    <source>
        <dbReference type="SAM" id="MobiDB-lite"/>
    </source>
</evidence>
<sequence length="823" mass="95492">MEMKNENESHDESVQQIQHYFHEEHPLVLVVEQSNEGLKSHCDGCGELLSAPCFTCIRCNFYLYKQCAEAPLQIPNHPLHPEHSNKGFLLRQRPYPFRRVYGCALCKEKCNMCFYKCHGCFFSIDIKCAQLSSSFKFNQPSKHDIHQHPLTFFESPTTMDNENESASVSENENESESVSENKNESENEIENESVSESESESEIENKSVSENESVSVSVSESESKNEIENESVSESESENESVSENESHDKSVQQIQHPFHRQHPLVLVAEKSNEGLKAHCDGCGELLSAPCFTCIHCNYHLHKQCAEAPPSLPNHPLHPRHSDEGFFLQQRPDLDDDLLPTEINHPSHHIHPLFLHYSDRNHFCNLCQKEHFGAFYGCSLCHFNINLECALLRSTVEDKSRHQHPLTLFWRQDSFICDACGTEGNYISYTCSTCCTTVHKKCISLPRIIKFSRHDHCIFHKYFLQTQELTRQYCKICFKEVRLERGSYSCGKLGYNYAVHVNCVLEDDELYEVIEDEKQCEELYEKYMQSSIIRVIEVNEAGEAAKIEHLSHQHCLVLADKMEEEIDRKCDGYMLPISNIFYYCSECLFFLHKTCAELPRIKQHWFHQSNATLNFDSFKQCGFCYRDCSGLFYKIGEIWDMCIRCAKVADIIESKGHQHFLFFNFKCNNECNGCGETKWDGAFRCGKCRFALDFRCLTLPHSALHKIDEHKLKLTYHDDKEQSYCDICEQYRDPSLWYYSCSICDASAHIECVLGQFPFVKDGSIVASHSYYNHHHALKFFRKVEGFPECSCCGKFCQEEILKCEKSTCNYIVHYKYECRWGD</sequence>
<evidence type="ECO:0000313" key="6">
    <source>
        <dbReference type="EMBL" id="KJB67784.1"/>
    </source>
</evidence>
<feature type="domain" description="Phorbol-ester/DAG-type" evidence="5">
    <location>
        <begin position="262"/>
        <end position="313"/>
    </location>
</feature>
<dbReference type="EMBL" id="CM001749">
    <property type="protein sequence ID" value="KJB67784.1"/>
    <property type="molecule type" value="Genomic_DNA"/>
</dbReference>
<name>A0A0D2UG97_GOSRA</name>
<reference evidence="6 7" key="1">
    <citation type="journal article" date="2012" name="Nature">
        <title>Repeated polyploidization of Gossypium genomes and the evolution of spinnable cotton fibres.</title>
        <authorList>
            <person name="Paterson A.H."/>
            <person name="Wendel J.F."/>
            <person name="Gundlach H."/>
            <person name="Guo H."/>
            <person name="Jenkins J."/>
            <person name="Jin D."/>
            <person name="Llewellyn D."/>
            <person name="Showmaker K.C."/>
            <person name="Shu S."/>
            <person name="Udall J."/>
            <person name="Yoo M.J."/>
            <person name="Byers R."/>
            <person name="Chen W."/>
            <person name="Doron-Faigenboim A."/>
            <person name="Duke M.V."/>
            <person name="Gong L."/>
            <person name="Grimwood J."/>
            <person name="Grover C."/>
            <person name="Grupp K."/>
            <person name="Hu G."/>
            <person name="Lee T.H."/>
            <person name="Li J."/>
            <person name="Lin L."/>
            <person name="Liu T."/>
            <person name="Marler B.S."/>
            <person name="Page J.T."/>
            <person name="Roberts A.W."/>
            <person name="Romanel E."/>
            <person name="Sanders W.S."/>
            <person name="Szadkowski E."/>
            <person name="Tan X."/>
            <person name="Tang H."/>
            <person name="Xu C."/>
            <person name="Wang J."/>
            <person name="Wang Z."/>
            <person name="Zhang D."/>
            <person name="Zhang L."/>
            <person name="Ashrafi H."/>
            <person name="Bedon F."/>
            <person name="Bowers J.E."/>
            <person name="Brubaker C.L."/>
            <person name="Chee P.W."/>
            <person name="Das S."/>
            <person name="Gingle A.R."/>
            <person name="Haigler C.H."/>
            <person name="Harker D."/>
            <person name="Hoffmann L.V."/>
            <person name="Hovav R."/>
            <person name="Jones D.C."/>
            <person name="Lemke C."/>
            <person name="Mansoor S."/>
            <person name="ur Rahman M."/>
            <person name="Rainville L.N."/>
            <person name="Rambani A."/>
            <person name="Reddy U.K."/>
            <person name="Rong J.K."/>
            <person name="Saranga Y."/>
            <person name="Scheffler B.E."/>
            <person name="Scheffler J.A."/>
            <person name="Stelly D.M."/>
            <person name="Triplett B.A."/>
            <person name="Van Deynze A."/>
            <person name="Vaslin M.F."/>
            <person name="Waghmare V.N."/>
            <person name="Walford S.A."/>
            <person name="Wright R.J."/>
            <person name="Zaki E.A."/>
            <person name="Zhang T."/>
            <person name="Dennis E.S."/>
            <person name="Mayer K.F."/>
            <person name="Peterson D.G."/>
            <person name="Rokhsar D.S."/>
            <person name="Wang X."/>
            <person name="Schmutz J."/>
        </authorList>
    </citation>
    <scope>NUCLEOTIDE SEQUENCE [LARGE SCALE GENOMIC DNA]</scope>
</reference>
<feature type="compositionally biased region" description="Low complexity" evidence="4">
    <location>
        <begin position="210"/>
        <end position="220"/>
    </location>
</feature>
<evidence type="ECO:0000313" key="7">
    <source>
        <dbReference type="Proteomes" id="UP000032304"/>
    </source>
</evidence>
<feature type="region of interest" description="Disordered" evidence="4">
    <location>
        <begin position="152"/>
        <end position="256"/>
    </location>
</feature>
<accession>A0A0D2UG97</accession>
<keyword evidence="7" id="KW-1185">Reference proteome</keyword>
<feature type="compositionally biased region" description="Acidic residues" evidence="4">
    <location>
        <begin position="228"/>
        <end position="243"/>
    </location>
</feature>
<dbReference type="Pfam" id="PF03107">
    <property type="entry name" value="C1_2"/>
    <property type="match status" value="3"/>
</dbReference>
<evidence type="ECO:0000259" key="5">
    <source>
        <dbReference type="PROSITE" id="PS50081"/>
    </source>
</evidence>
<dbReference type="PROSITE" id="PS50081">
    <property type="entry name" value="ZF_DAG_PE_2"/>
    <property type="match status" value="1"/>
</dbReference>
<dbReference type="InterPro" id="IPR053192">
    <property type="entry name" value="Vacuole_Formation_Reg"/>
</dbReference>
<proteinExistence type="predicted"/>
<protein>
    <recommendedName>
        <fullName evidence="5">Phorbol-ester/DAG-type domain-containing protein</fullName>
    </recommendedName>
</protein>
<dbReference type="InterPro" id="IPR004146">
    <property type="entry name" value="DC1"/>
</dbReference>
<dbReference type="Gramene" id="KJB67784">
    <property type="protein sequence ID" value="KJB67784"/>
    <property type="gene ID" value="B456_010G210500"/>
</dbReference>
<evidence type="ECO:0000256" key="2">
    <source>
        <dbReference type="ARBA" id="ARBA00022737"/>
    </source>
</evidence>
<dbReference type="SUPFAM" id="SSF57889">
    <property type="entry name" value="Cysteine-rich domain"/>
    <property type="match status" value="5"/>
</dbReference>
<evidence type="ECO:0000256" key="1">
    <source>
        <dbReference type="ARBA" id="ARBA00022723"/>
    </source>
</evidence>
<dbReference type="PANTHER" id="PTHR32410">
    <property type="entry name" value="CYSTEINE/HISTIDINE-RICH C1 DOMAIN FAMILY PROTEIN"/>
    <property type="match status" value="1"/>
</dbReference>
<dbReference type="GO" id="GO:0046872">
    <property type="term" value="F:metal ion binding"/>
    <property type="evidence" value="ECO:0007669"/>
    <property type="project" value="UniProtKB-KW"/>
</dbReference>
<keyword evidence="3" id="KW-0862">Zinc</keyword>
<gene>
    <name evidence="6" type="ORF">B456_010G210500</name>
</gene>
<keyword evidence="1" id="KW-0479">Metal-binding</keyword>
<evidence type="ECO:0000256" key="3">
    <source>
        <dbReference type="ARBA" id="ARBA00022833"/>
    </source>
</evidence>
<organism evidence="6 7">
    <name type="scientific">Gossypium raimondii</name>
    <name type="common">Peruvian cotton</name>
    <name type="synonym">Gossypium klotzschianum subsp. raimondii</name>
    <dbReference type="NCBI Taxonomy" id="29730"/>
    <lineage>
        <taxon>Eukaryota</taxon>
        <taxon>Viridiplantae</taxon>
        <taxon>Streptophyta</taxon>
        <taxon>Embryophyta</taxon>
        <taxon>Tracheophyta</taxon>
        <taxon>Spermatophyta</taxon>
        <taxon>Magnoliopsida</taxon>
        <taxon>eudicotyledons</taxon>
        <taxon>Gunneridae</taxon>
        <taxon>Pentapetalae</taxon>
        <taxon>rosids</taxon>
        <taxon>malvids</taxon>
        <taxon>Malvales</taxon>
        <taxon>Malvaceae</taxon>
        <taxon>Malvoideae</taxon>
        <taxon>Gossypium</taxon>
    </lineage>
</organism>
<keyword evidence="2" id="KW-0677">Repeat</keyword>
<dbReference type="Proteomes" id="UP000032304">
    <property type="component" value="Chromosome 10"/>
</dbReference>
<dbReference type="PANTHER" id="PTHR32410:SF216">
    <property type="entry name" value="PHORBOL-ESTER_DAG-TYPE DOMAIN-CONTAINING PROTEIN"/>
    <property type="match status" value="1"/>
</dbReference>
<dbReference type="InterPro" id="IPR002219">
    <property type="entry name" value="PKC_DAG/PE"/>
</dbReference>
<dbReference type="OMA" id="RRSITWE"/>
<dbReference type="InterPro" id="IPR046349">
    <property type="entry name" value="C1-like_sf"/>
</dbReference>
<dbReference type="AlphaFoldDB" id="A0A0D2UG97"/>
<feature type="compositionally biased region" description="Acidic residues" evidence="4">
    <location>
        <begin position="186"/>
        <end position="202"/>
    </location>
</feature>